<keyword evidence="4" id="KW-0131">Cell cycle</keyword>
<evidence type="ECO:0000256" key="3">
    <source>
        <dbReference type="ARBA" id="ARBA00023127"/>
    </source>
</evidence>
<dbReference type="SMART" id="SM00385">
    <property type="entry name" value="CYCLIN"/>
    <property type="match status" value="2"/>
</dbReference>
<evidence type="ECO:0000256" key="1">
    <source>
        <dbReference type="ARBA" id="ARBA00006955"/>
    </source>
</evidence>
<dbReference type="FunFam" id="1.10.472.10:FF:000013">
    <property type="entry name" value="Cyclin A1"/>
    <property type="match status" value="1"/>
</dbReference>
<dbReference type="PROSITE" id="PS00292">
    <property type="entry name" value="CYCLINS"/>
    <property type="match status" value="1"/>
</dbReference>
<dbReference type="GO" id="GO:0051301">
    <property type="term" value="P:cell division"/>
    <property type="evidence" value="ECO:0007669"/>
    <property type="project" value="UniProtKB-KW"/>
</dbReference>
<reference evidence="9 10" key="1">
    <citation type="submission" date="2018-06" db="EMBL/GenBank/DDBJ databases">
        <title>The Genome of Cuscuta australis (Dodder) Provides Insight into the Evolution of Plant Parasitism.</title>
        <authorList>
            <person name="Liu H."/>
        </authorList>
    </citation>
    <scope>NUCLEOTIDE SEQUENCE [LARGE SCALE GENOMIC DNA]</scope>
    <source>
        <strain evidence="10">cv. Yunnan</strain>
        <tissue evidence="9">Vines</tissue>
    </source>
</reference>
<feature type="region of interest" description="Disordered" evidence="6">
    <location>
        <begin position="70"/>
        <end position="91"/>
    </location>
</feature>
<evidence type="ECO:0000256" key="4">
    <source>
        <dbReference type="ARBA" id="ARBA00023306"/>
    </source>
</evidence>
<dbReference type="CDD" id="cd20506">
    <property type="entry name" value="CYCLIN_AtCycA-like_rpt2"/>
    <property type="match status" value="1"/>
</dbReference>
<comment type="similarity">
    <text evidence="1">Belongs to the cyclin family. Cyclin AB subfamily.</text>
</comment>
<dbReference type="SUPFAM" id="SSF47954">
    <property type="entry name" value="Cyclin-like"/>
    <property type="match status" value="2"/>
</dbReference>
<dbReference type="InterPro" id="IPR004367">
    <property type="entry name" value="Cyclin_C-dom"/>
</dbReference>
<dbReference type="InterPro" id="IPR013763">
    <property type="entry name" value="Cyclin-like_dom"/>
</dbReference>
<evidence type="ECO:0000256" key="5">
    <source>
        <dbReference type="RuleBase" id="RU000383"/>
    </source>
</evidence>
<evidence type="ECO:0000313" key="10">
    <source>
        <dbReference type="Proteomes" id="UP000249390"/>
    </source>
</evidence>
<dbReference type="FunFam" id="1.10.472.10:FF:000167">
    <property type="entry name" value="Mitotic cyclin 6"/>
    <property type="match status" value="1"/>
</dbReference>
<evidence type="ECO:0000256" key="6">
    <source>
        <dbReference type="SAM" id="MobiDB-lite"/>
    </source>
</evidence>
<dbReference type="InterPro" id="IPR036915">
    <property type="entry name" value="Cyclin-like_sf"/>
</dbReference>
<evidence type="ECO:0000259" key="7">
    <source>
        <dbReference type="SMART" id="SM00385"/>
    </source>
</evidence>
<dbReference type="InterPro" id="IPR039361">
    <property type="entry name" value="Cyclin"/>
</dbReference>
<dbReference type="Gene3D" id="1.10.472.10">
    <property type="entry name" value="Cyclin-like"/>
    <property type="match status" value="2"/>
</dbReference>
<proteinExistence type="inferred from homology"/>
<evidence type="ECO:0000259" key="8">
    <source>
        <dbReference type="SMART" id="SM01332"/>
    </source>
</evidence>
<dbReference type="AlphaFoldDB" id="A0A328DPQ8"/>
<evidence type="ECO:0000256" key="2">
    <source>
        <dbReference type="ARBA" id="ARBA00022618"/>
    </source>
</evidence>
<keyword evidence="2" id="KW-0132">Cell division</keyword>
<keyword evidence="3 5" id="KW-0195">Cyclin</keyword>
<keyword evidence="10" id="KW-1185">Reference proteome</keyword>
<gene>
    <name evidence="9" type="ORF">DM860_013205</name>
</gene>
<dbReference type="Proteomes" id="UP000249390">
    <property type="component" value="Unassembled WGS sequence"/>
</dbReference>
<feature type="domain" description="Cyclin-like" evidence="7">
    <location>
        <begin position="140"/>
        <end position="224"/>
    </location>
</feature>
<accession>A0A328DPQ8</accession>
<dbReference type="PIRSF" id="PIRSF001771">
    <property type="entry name" value="Cyclin_A_B_D_E"/>
    <property type="match status" value="1"/>
</dbReference>
<dbReference type="InterPro" id="IPR006671">
    <property type="entry name" value="Cyclin_N"/>
</dbReference>
<dbReference type="InterPro" id="IPR048258">
    <property type="entry name" value="Cyclins_cyclin-box"/>
</dbReference>
<dbReference type="SMART" id="SM01332">
    <property type="entry name" value="Cyclin_C"/>
    <property type="match status" value="1"/>
</dbReference>
<feature type="domain" description="Cyclin-like" evidence="7">
    <location>
        <begin position="237"/>
        <end position="325"/>
    </location>
</feature>
<dbReference type="PANTHER" id="PTHR10177">
    <property type="entry name" value="CYCLINS"/>
    <property type="match status" value="1"/>
</dbReference>
<organism evidence="9 10">
    <name type="scientific">Cuscuta australis</name>
    <dbReference type="NCBI Taxonomy" id="267555"/>
    <lineage>
        <taxon>Eukaryota</taxon>
        <taxon>Viridiplantae</taxon>
        <taxon>Streptophyta</taxon>
        <taxon>Embryophyta</taxon>
        <taxon>Tracheophyta</taxon>
        <taxon>Spermatophyta</taxon>
        <taxon>Magnoliopsida</taxon>
        <taxon>eudicotyledons</taxon>
        <taxon>Gunneridae</taxon>
        <taxon>Pentapetalae</taxon>
        <taxon>asterids</taxon>
        <taxon>lamiids</taxon>
        <taxon>Solanales</taxon>
        <taxon>Convolvulaceae</taxon>
        <taxon>Cuscuteae</taxon>
        <taxon>Cuscuta</taxon>
        <taxon>Cuscuta subgen. Grammica</taxon>
        <taxon>Cuscuta sect. Cleistogrammica</taxon>
    </lineage>
</organism>
<name>A0A328DPQ8_9ASTE</name>
<evidence type="ECO:0000313" key="9">
    <source>
        <dbReference type="EMBL" id="RAL47240.1"/>
    </source>
</evidence>
<protein>
    <submittedName>
        <fullName evidence="9">Uncharacterized protein</fullName>
    </submittedName>
</protein>
<dbReference type="GO" id="GO:0044772">
    <property type="term" value="P:mitotic cell cycle phase transition"/>
    <property type="evidence" value="ECO:0007669"/>
    <property type="project" value="InterPro"/>
</dbReference>
<sequence>MADQENCVSARVTRSMAKKRAAETMTAEHIQQRKKRVALAEIYEFPSADPDDIRTLDPKPHISKPNRAKFKTKQVKGTAKTADGGADSESDDPQMCCAYASDIYAYMRRLEAQERRRPLNDYLEKVQRDVSANMRGILVDWLVEVAEEYKLLPETLYLSVNYIDRFLSVSHISRHKLQLLGVSAMLIASKYEEISPPHVDDFCYITDNTFNQKEVVKMEQDVLKSLKFELGTPTIRSFLMKYIQIAQEDFKTQKVQLEYLGLYLAELSLLDYYCVKFLPSMVAASVIFLSRFTLNPTLHPWNQELQTYTGYTPADLKECVFIIHDLQWSRRGGSLVALREKYKRPKMLSVSALRSPVHIPESWFENPRL</sequence>
<dbReference type="InterPro" id="IPR046965">
    <property type="entry name" value="Cyclin_A/B-like"/>
</dbReference>
<dbReference type="Pfam" id="PF00134">
    <property type="entry name" value="Cyclin_N"/>
    <property type="match status" value="1"/>
</dbReference>
<comment type="caution">
    <text evidence="9">The sequence shown here is derived from an EMBL/GenBank/DDBJ whole genome shotgun (WGS) entry which is preliminary data.</text>
</comment>
<feature type="domain" description="Cyclin C-terminal" evidence="8">
    <location>
        <begin position="233"/>
        <end position="356"/>
    </location>
</feature>
<dbReference type="GO" id="GO:0016538">
    <property type="term" value="F:cyclin-dependent protein serine/threonine kinase regulator activity"/>
    <property type="evidence" value="ECO:0007669"/>
    <property type="project" value="InterPro"/>
</dbReference>
<dbReference type="Pfam" id="PF02984">
    <property type="entry name" value="Cyclin_C"/>
    <property type="match status" value="1"/>
</dbReference>
<dbReference type="EMBL" id="NQVE01000115">
    <property type="protein sequence ID" value="RAL47240.1"/>
    <property type="molecule type" value="Genomic_DNA"/>
</dbReference>